<dbReference type="OrthoDB" id="582709at2"/>
<reference evidence="1 2" key="1">
    <citation type="submission" date="2012-06" db="EMBL/GenBank/DDBJ databases">
        <title>Finished chromosome of genome of Microcoleus sp. PCC 7113.</title>
        <authorList>
            <consortium name="US DOE Joint Genome Institute"/>
            <person name="Gugger M."/>
            <person name="Coursin T."/>
            <person name="Rippka R."/>
            <person name="Tandeau De Marsac N."/>
            <person name="Huntemann M."/>
            <person name="Wei C.-L."/>
            <person name="Han J."/>
            <person name="Detter J.C."/>
            <person name="Han C."/>
            <person name="Tapia R."/>
            <person name="Chen A."/>
            <person name="Kyrpides N."/>
            <person name="Mavromatis K."/>
            <person name="Markowitz V."/>
            <person name="Szeto E."/>
            <person name="Ivanova N."/>
            <person name="Pagani I."/>
            <person name="Pati A."/>
            <person name="Goodwin L."/>
            <person name="Nordberg H.P."/>
            <person name="Cantor M.N."/>
            <person name="Hua S.X."/>
            <person name="Woyke T."/>
            <person name="Kerfeld C.A."/>
        </authorList>
    </citation>
    <scope>NUCLEOTIDE SEQUENCE [LARGE SCALE GENOMIC DNA]</scope>
    <source>
        <strain evidence="1 2">PCC 7113</strain>
    </source>
</reference>
<evidence type="ECO:0008006" key="3">
    <source>
        <dbReference type="Google" id="ProtNLM"/>
    </source>
</evidence>
<name>K9WGZ7_9CYAN</name>
<dbReference type="EMBL" id="CP003630">
    <property type="protein sequence ID" value="AFZ19675.1"/>
    <property type="molecule type" value="Genomic_DNA"/>
</dbReference>
<sequence length="220" mass="25583">MSSWKTIRIWLLGVLFIGVLCVLVKSIVFPPSQQSSVTPFVFPSTIPLPQWQLVDSVPLKITDDSTFLASRRYRYQQNPLTLTIDMHYIIQSSGDVQDFLKKHIFSEKSGASILIKEKSGVGFHALFTKEGTAYLTSCINPRGGSTVTFDQFRENRNVYDVKPGRIMLWLLGFQELRDFRCMWNMLSVPVERNQREEAYSLLESVWFSWYAWWQPRFPKP</sequence>
<gene>
    <name evidence="1" type="ORF">Mic7113_3968</name>
</gene>
<dbReference type="Proteomes" id="UP000010471">
    <property type="component" value="Chromosome"/>
</dbReference>
<protein>
    <recommendedName>
        <fullName evidence="3">Cyanoexosortase A system-associated protein</fullName>
    </recommendedName>
</protein>
<dbReference type="KEGG" id="mic:Mic7113_3968"/>
<dbReference type="InterPro" id="IPR026411">
    <property type="entry name" value="Cyanosort_A_assoc"/>
</dbReference>
<evidence type="ECO:0000313" key="2">
    <source>
        <dbReference type="Proteomes" id="UP000010471"/>
    </source>
</evidence>
<dbReference type="NCBIfam" id="TIGR04153">
    <property type="entry name" value="cyanosortA_assc"/>
    <property type="match status" value="1"/>
</dbReference>
<evidence type="ECO:0000313" key="1">
    <source>
        <dbReference type="EMBL" id="AFZ19675.1"/>
    </source>
</evidence>
<dbReference type="STRING" id="1173027.Mic7113_3968"/>
<organism evidence="1 2">
    <name type="scientific">Allocoleopsis franciscana PCC 7113</name>
    <dbReference type="NCBI Taxonomy" id="1173027"/>
    <lineage>
        <taxon>Bacteria</taxon>
        <taxon>Bacillati</taxon>
        <taxon>Cyanobacteriota</taxon>
        <taxon>Cyanophyceae</taxon>
        <taxon>Coleofasciculales</taxon>
        <taxon>Coleofasciculaceae</taxon>
        <taxon>Allocoleopsis</taxon>
        <taxon>Allocoleopsis franciscana</taxon>
    </lineage>
</organism>
<keyword evidence="2" id="KW-1185">Reference proteome</keyword>
<accession>K9WGZ7</accession>
<dbReference type="eggNOG" id="ENOG503289M">
    <property type="taxonomic scope" value="Bacteria"/>
</dbReference>
<proteinExistence type="predicted"/>
<dbReference type="RefSeq" id="WP_015183812.1">
    <property type="nucleotide sequence ID" value="NC_019738.1"/>
</dbReference>
<dbReference type="HOGENOM" id="CLU_1260478_0_0_3"/>
<dbReference type="AlphaFoldDB" id="K9WGZ7"/>